<dbReference type="GO" id="GO:0005576">
    <property type="term" value="C:extracellular region"/>
    <property type="evidence" value="ECO:0007669"/>
    <property type="project" value="UniProtKB-SubCell"/>
</dbReference>
<dbReference type="OMA" id="MCPEYAS"/>
<evidence type="ECO:0000259" key="4">
    <source>
        <dbReference type="Pfam" id="PF00021"/>
    </source>
</evidence>
<evidence type="ECO:0000256" key="2">
    <source>
        <dbReference type="ARBA" id="ARBA00022525"/>
    </source>
</evidence>
<feature type="chain" id="PRO_5044662872" evidence="3">
    <location>
        <begin position="23"/>
        <end position="202"/>
    </location>
</feature>
<dbReference type="GeneTree" id="ENSGT00940000163304"/>
<dbReference type="AlphaFoldDB" id="A0A803JH46"/>
<evidence type="ECO:0000313" key="8">
    <source>
        <dbReference type="Xenbase" id="XB-GENE-29098471"/>
    </source>
</evidence>
<dbReference type="KEGG" id="xtr:116412309"/>
<dbReference type="Proteomes" id="UP000008143">
    <property type="component" value="Chromosome 7"/>
</dbReference>
<reference evidence="7" key="3">
    <citation type="submission" date="2025-04" db="UniProtKB">
        <authorList>
            <consortium name="RefSeq"/>
        </authorList>
    </citation>
    <scope>IDENTIFICATION</scope>
    <source>
        <strain evidence="7">Nigerian</strain>
        <tissue evidence="7">Liver and blood</tissue>
    </source>
</reference>
<keyword evidence="2" id="KW-0964">Secreted</keyword>
<accession>A0A803JH46</accession>
<keyword evidence="6" id="KW-1185">Reference proteome</keyword>
<organism evidence="5">
    <name type="scientific">Xenopus tropicalis</name>
    <name type="common">Western clawed frog</name>
    <name type="synonym">Silurana tropicalis</name>
    <dbReference type="NCBI Taxonomy" id="8364"/>
    <lineage>
        <taxon>Eukaryota</taxon>
        <taxon>Metazoa</taxon>
        <taxon>Chordata</taxon>
        <taxon>Craniata</taxon>
        <taxon>Vertebrata</taxon>
        <taxon>Euteleostomi</taxon>
        <taxon>Amphibia</taxon>
        <taxon>Batrachia</taxon>
        <taxon>Anura</taxon>
        <taxon>Pipoidea</taxon>
        <taxon>Pipidae</taxon>
        <taxon>Xenopodinae</taxon>
        <taxon>Xenopus</taxon>
        <taxon>Silurana</taxon>
    </lineage>
</organism>
<dbReference type="InterPro" id="IPR016054">
    <property type="entry name" value="LY6_UPA_recep-like"/>
</dbReference>
<keyword evidence="7" id="KW-0593">Phospholipase A2 inhibitor</keyword>
<dbReference type="InterPro" id="IPR050918">
    <property type="entry name" value="CNF-like_PLA2_Inhibitor"/>
</dbReference>
<evidence type="ECO:0000313" key="7">
    <source>
        <dbReference type="RefSeq" id="XP_031762228.1"/>
    </source>
</evidence>
<gene>
    <name evidence="5 7 8" type="primary">LOC116412309</name>
</gene>
<dbReference type="RefSeq" id="XP_031762228.1">
    <property type="nucleotide sequence ID" value="XM_031906368.1"/>
</dbReference>
<dbReference type="PANTHER" id="PTHR20914">
    <property type="entry name" value="LY6/PLAUR DOMAIN-CONTAINING PROTEIN 8"/>
    <property type="match status" value="1"/>
</dbReference>
<feature type="signal peptide" evidence="3">
    <location>
        <begin position="1"/>
        <end position="22"/>
    </location>
</feature>
<dbReference type="GO" id="GO:0019834">
    <property type="term" value="F:phospholipase A2 inhibitor activity"/>
    <property type="evidence" value="ECO:0007669"/>
    <property type="project" value="UniProtKB-KW"/>
</dbReference>
<dbReference type="SUPFAM" id="SSF57302">
    <property type="entry name" value="Snake toxin-like"/>
    <property type="match status" value="2"/>
</dbReference>
<dbReference type="InterPro" id="IPR045860">
    <property type="entry name" value="Snake_toxin-like_sf"/>
</dbReference>
<dbReference type="OrthoDB" id="9907178at2759"/>
<evidence type="ECO:0000313" key="6">
    <source>
        <dbReference type="Proteomes" id="UP000008143"/>
    </source>
</evidence>
<feature type="domain" description="UPAR/Ly6" evidence="4">
    <location>
        <begin position="116"/>
        <end position="188"/>
    </location>
</feature>
<comment type="subcellular location">
    <subcellularLocation>
        <location evidence="1">Secreted</location>
    </subcellularLocation>
</comment>
<dbReference type="Ensembl" id="ENSXETT00000112969">
    <property type="protein sequence ID" value="ENSXETP00000107221"/>
    <property type="gene ID" value="ENSXETG00000043440"/>
</dbReference>
<dbReference type="Xenbase" id="XB-GENE-29098471">
    <property type="gene designation" value="LOC116412309"/>
</dbReference>
<protein>
    <submittedName>
        <fullName evidence="5 7">Phospholipase A2 inhibitor subunit gamma B-like</fullName>
    </submittedName>
</protein>
<dbReference type="PANTHER" id="PTHR20914:SF29">
    <property type="entry name" value="PHOSPHOLIPASE A2 INHIBITOR SUBUNIT GAMMA B"/>
    <property type="match status" value="1"/>
</dbReference>
<dbReference type="CDD" id="cd23572">
    <property type="entry name" value="TFP_LU_ECD_PINLYP_rpt2"/>
    <property type="match status" value="1"/>
</dbReference>
<feature type="domain" description="UPAR/Ly6" evidence="4">
    <location>
        <begin position="22"/>
        <end position="102"/>
    </location>
</feature>
<reference evidence="5" key="2">
    <citation type="submission" date="2021-03" db="UniProtKB">
        <authorList>
            <consortium name="Ensembl"/>
        </authorList>
    </citation>
    <scope>IDENTIFICATION</scope>
</reference>
<sequence>MEMRNTLATLCTLLAFVATGYSLTCTECLSWNGMPCSGTSVTCSANEVCASLFMGIFLGTSSISMTASSCAPKEDCGISGSLSFPSSKTTFASSCCSTDYCTPAKPALPDIVNKYNGLTCPACVSVESDQCDPGERMLCTGNENMCYWQTTVWPGVSSDIEMRGCATKSVCDLVSAGPSSLFKPLNVSSNSFCTSQAFPVSH</sequence>
<evidence type="ECO:0000256" key="3">
    <source>
        <dbReference type="SAM" id="SignalP"/>
    </source>
</evidence>
<name>A0A803JH46_XENTR</name>
<dbReference type="AGR" id="Xenbase:XB-GENE-29098471"/>
<dbReference type="Gene3D" id="2.10.60.10">
    <property type="entry name" value="CD59"/>
    <property type="match status" value="2"/>
</dbReference>
<dbReference type="Pfam" id="PF00021">
    <property type="entry name" value="UPAR_LY6"/>
    <property type="match status" value="2"/>
</dbReference>
<dbReference type="GeneID" id="116412309"/>
<reference evidence="5" key="1">
    <citation type="journal article" date="2010" name="Science">
        <title>The genome of the Western clawed frog Xenopus tropicalis.</title>
        <authorList>
            <person name="Hellsten U."/>
            <person name="Harland R.M."/>
            <person name="Gilchrist M.J."/>
            <person name="Hendrix D."/>
            <person name="Jurka J."/>
            <person name="Kapitonov V."/>
            <person name="Ovcharenko I."/>
            <person name="Putnam N.H."/>
            <person name="Shu S."/>
            <person name="Taher L."/>
            <person name="Blitz I.L."/>
            <person name="Blumberg B."/>
            <person name="Dichmann D.S."/>
            <person name="Dubchak I."/>
            <person name="Amaya E."/>
            <person name="Detter J.C."/>
            <person name="Fletcher R."/>
            <person name="Gerhard D.S."/>
            <person name="Goodstein D."/>
            <person name="Graves T."/>
            <person name="Grigoriev I.V."/>
            <person name="Grimwood J."/>
            <person name="Kawashima T."/>
            <person name="Lindquist E."/>
            <person name="Lucas S.M."/>
            <person name="Mead P.E."/>
            <person name="Mitros T."/>
            <person name="Ogino H."/>
            <person name="Ohta Y."/>
            <person name="Poliakov A.V."/>
            <person name="Pollet N."/>
            <person name="Robert J."/>
            <person name="Salamov A."/>
            <person name="Sater A.K."/>
            <person name="Schmutz J."/>
            <person name="Terry A."/>
            <person name="Vize P.D."/>
            <person name="Warren W.C."/>
            <person name="Wells D."/>
            <person name="Wills A."/>
            <person name="Wilson R.K."/>
            <person name="Zimmerman L.B."/>
            <person name="Zorn A.M."/>
            <person name="Grainger R."/>
            <person name="Grammer T."/>
            <person name="Khokha M.K."/>
            <person name="Richardson P.M."/>
            <person name="Rokhsar D.S."/>
        </authorList>
    </citation>
    <scope>NUCLEOTIDE SEQUENCE [LARGE SCALE GENOMIC DNA]</scope>
    <source>
        <strain evidence="5">Nigerian</strain>
    </source>
</reference>
<evidence type="ECO:0000313" key="5">
    <source>
        <dbReference type="Ensembl" id="ENSXETP00000107221"/>
    </source>
</evidence>
<proteinExistence type="predicted"/>
<evidence type="ECO:0000256" key="1">
    <source>
        <dbReference type="ARBA" id="ARBA00004613"/>
    </source>
</evidence>
<keyword evidence="3" id="KW-0732">Signal</keyword>